<dbReference type="AlphaFoldDB" id="A0A0N4ZNL3"/>
<dbReference type="SMART" id="SM00220">
    <property type="entry name" value="S_TKc"/>
    <property type="match status" value="1"/>
</dbReference>
<dbReference type="STRING" id="131310.A0A0N4ZNL3"/>
<accession>A0A0N4ZNL3</accession>
<feature type="region of interest" description="Disordered" evidence="6">
    <location>
        <begin position="388"/>
        <end position="426"/>
    </location>
</feature>
<keyword evidence="5" id="KW-0418">Kinase</keyword>
<evidence type="ECO:0000313" key="9">
    <source>
        <dbReference type="WBParaSite" id="PTRK_0001012600.1"/>
    </source>
</evidence>
<dbReference type="GO" id="GO:0005524">
    <property type="term" value="F:ATP binding"/>
    <property type="evidence" value="ECO:0007669"/>
    <property type="project" value="UniProtKB-UniRule"/>
</dbReference>
<dbReference type="GO" id="GO:0004674">
    <property type="term" value="F:protein serine/threonine kinase activity"/>
    <property type="evidence" value="ECO:0007669"/>
    <property type="project" value="UniProtKB-KW"/>
</dbReference>
<evidence type="ECO:0000256" key="4">
    <source>
        <dbReference type="PROSITE-ProRule" id="PRU10141"/>
    </source>
</evidence>
<sequence length="426" mass="49205">MATTPIHSANLKANVPTFIQKLKSTKSAHPAYDELVGRRIKGWKIKEIIGKGTYGFIYKCTKRTRNKSGREIREYAALKAECITNKNPSSMNKEACILNSLKKSSQQKCTPFFADIFEYGEKTKFTYMITTLFGPNLFDILVSMPNKKIEERTWVRVIMNVLEGLKILHKRKFIHLDLKPANIVIDHNAVRKQTDVVAHIIDFGLARKLSYHSNEPKGNLEPDVLRTELEEPIWVGSIYHCSPFIHRGYLPTYRDDIYSWLYVAMDLYKELPWTPADTEQEIVKKKFESTEGQLKKYLPPELGNIIGKVMNCGVYDKPDYDGIYLCLKQFMTIKSIAWNEPCEWEPILQKQYLEKEKEEQQQTIRKTVDIVKEQLMDTIPNSEVLIPSNKATTPEMQNKNSERVVVSKKEQIKKESGGVNLNNSMK</sequence>
<feature type="compositionally biased region" description="Polar residues" evidence="6">
    <location>
        <begin position="389"/>
        <end position="399"/>
    </location>
</feature>
<feature type="compositionally biased region" description="Basic and acidic residues" evidence="6">
    <location>
        <begin position="400"/>
        <end position="416"/>
    </location>
</feature>
<evidence type="ECO:0000256" key="2">
    <source>
        <dbReference type="ARBA" id="ARBA00022741"/>
    </source>
</evidence>
<dbReference type="PANTHER" id="PTHR11909">
    <property type="entry name" value="CASEIN KINASE-RELATED"/>
    <property type="match status" value="1"/>
</dbReference>
<dbReference type="Proteomes" id="UP000038045">
    <property type="component" value="Unplaced"/>
</dbReference>
<evidence type="ECO:0000313" key="8">
    <source>
        <dbReference type="Proteomes" id="UP000038045"/>
    </source>
</evidence>
<keyword evidence="3 4" id="KW-0067">ATP-binding</keyword>
<evidence type="ECO:0000256" key="3">
    <source>
        <dbReference type="ARBA" id="ARBA00022840"/>
    </source>
</evidence>
<feature type="binding site" evidence="4">
    <location>
        <position position="79"/>
    </location>
    <ligand>
        <name>ATP</name>
        <dbReference type="ChEBI" id="CHEBI:30616"/>
    </ligand>
</feature>
<evidence type="ECO:0000256" key="1">
    <source>
        <dbReference type="ARBA" id="ARBA00012513"/>
    </source>
</evidence>
<dbReference type="Gene3D" id="1.10.510.10">
    <property type="entry name" value="Transferase(Phosphotransferase) domain 1"/>
    <property type="match status" value="1"/>
</dbReference>
<evidence type="ECO:0000256" key="5">
    <source>
        <dbReference type="RuleBase" id="RU000304"/>
    </source>
</evidence>
<keyword evidence="2 4" id="KW-0547">Nucleotide-binding</keyword>
<dbReference type="InterPro" id="IPR008271">
    <property type="entry name" value="Ser/Thr_kinase_AS"/>
</dbReference>
<evidence type="ECO:0000256" key="6">
    <source>
        <dbReference type="SAM" id="MobiDB-lite"/>
    </source>
</evidence>
<dbReference type="InterPro" id="IPR000719">
    <property type="entry name" value="Prot_kinase_dom"/>
</dbReference>
<name>A0A0N4ZNL3_PARTI</name>
<keyword evidence="5" id="KW-0808">Transferase</keyword>
<feature type="domain" description="Protein kinase" evidence="7">
    <location>
        <begin position="43"/>
        <end position="331"/>
    </location>
</feature>
<dbReference type="EC" id="2.7.11.1" evidence="1"/>
<reference evidence="9" key="1">
    <citation type="submission" date="2017-02" db="UniProtKB">
        <authorList>
            <consortium name="WormBaseParasite"/>
        </authorList>
    </citation>
    <scope>IDENTIFICATION</scope>
</reference>
<proteinExistence type="inferred from homology"/>
<dbReference type="PROSITE" id="PS50011">
    <property type="entry name" value="PROTEIN_KINASE_DOM"/>
    <property type="match status" value="1"/>
</dbReference>
<dbReference type="SUPFAM" id="SSF56112">
    <property type="entry name" value="Protein kinase-like (PK-like)"/>
    <property type="match status" value="1"/>
</dbReference>
<dbReference type="InterPro" id="IPR011009">
    <property type="entry name" value="Kinase-like_dom_sf"/>
</dbReference>
<dbReference type="InterPro" id="IPR050235">
    <property type="entry name" value="CK1_Ser-Thr_kinase"/>
</dbReference>
<protein>
    <recommendedName>
        <fullName evidence="1">non-specific serine/threonine protein kinase</fullName>
        <ecNumber evidence="1">2.7.11.1</ecNumber>
    </recommendedName>
</protein>
<dbReference type="WBParaSite" id="PTRK_0001012600.1">
    <property type="protein sequence ID" value="PTRK_0001012600.1"/>
    <property type="gene ID" value="PTRK_0001012600"/>
</dbReference>
<keyword evidence="8" id="KW-1185">Reference proteome</keyword>
<keyword evidence="5" id="KW-0723">Serine/threonine-protein kinase</keyword>
<evidence type="ECO:0000259" key="7">
    <source>
        <dbReference type="PROSITE" id="PS50011"/>
    </source>
</evidence>
<dbReference type="PROSITE" id="PS00108">
    <property type="entry name" value="PROTEIN_KINASE_ST"/>
    <property type="match status" value="1"/>
</dbReference>
<organism evidence="8 9">
    <name type="scientific">Parastrongyloides trichosuri</name>
    <name type="common">Possum-specific nematode worm</name>
    <dbReference type="NCBI Taxonomy" id="131310"/>
    <lineage>
        <taxon>Eukaryota</taxon>
        <taxon>Metazoa</taxon>
        <taxon>Ecdysozoa</taxon>
        <taxon>Nematoda</taxon>
        <taxon>Chromadorea</taxon>
        <taxon>Rhabditida</taxon>
        <taxon>Tylenchina</taxon>
        <taxon>Panagrolaimomorpha</taxon>
        <taxon>Strongyloidoidea</taxon>
        <taxon>Strongyloididae</taxon>
        <taxon>Parastrongyloides</taxon>
    </lineage>
</organism>
<dbReference type="PROSITE" id="PS00107">
    <property type="entry name" value="PROTEIN_KINASE_ATP"/>
    <property type="match status" value="1"/>
</dbReference>
<dbReference type="Pfam" id="PF00069">
    <property type="entry name" value="Pkinase"/>
    <property type="match status" value="1"/>
</dbReference>
<comment type="similarity">
    <text evidence="5">Belongs to the protein kinase superfamily.</text>
</comment>
<dbReference type="InterPro" id="IPR017441">
    <property type="entry name" value="Protein_kinase_ATP_BS"/>
</dbReference>